<dbReference type="SMART" id="SM00229">
    <property type="entry name" value="RasGEFN"/>
    <property type="match status" value="1"/>
</dbReference>
<dbReference type="InterPro" id="IPR019804">
    <property type="entry name" value="Ras_G-nucl-exch_fac_CS"/>
</dbReference>
<comment type="function">
    <text evidence="1">Component of the ESCRT-0 complex which is the sorting receptor for ubiquitinated cargo proteins at the multivesicular body (MVB).</text>
</comment>
<dbReference type="Proteomes" id="UP000018144">
    <property type="component" value="Unassembled WGS sequence"/>
</dbReference>
<dbReference type="GO" id="GO:0010008">
    <property type="term" value="C:endosome membrane"/>
    <property type="evidence" value="ECO:0007669"/>
    <property type="project" value="UniProtKB-SubCell"/>
</dbReference>
<dbReference type="AlphaFoldDB" id="U4L0X9"/>
<dbReference type="GO" id="GO:0007265">
    <property type="term" value="P:Ras protein signal transduction"/>
    <property type="evidence" value="ECO:0007669"/>
    <property type="project" value="TreeGrafter"/>
</dbReference>
<dbReference type="Gene3D" id="1.10.840.10">
    <property type="entry name" value="Ras guanine-nucleotide exchange factors catalytic domain"/>
    <property type="match status" value="1"/>
</dbReference>
<feature type="domain" description="N-terminal Ras-GEF" evidence="15">
    <location>
        <begin position="705"/>
        <end position="838"/>
    </location>
</feature>
<evidence type="ECO:0000256" key="2">
    <source>
        <dbReference type="ARBA" id="ARBA00004125"/>
    </source>
</evidence>
<feature type="compositionally biased region" description="Basic and acidic residues" evidence="12">
    <location>
        <begin position="183"/>
        <end position="207"/>
    </location>
</feature>
<dbReference type="SUPFAM" id="SSF50044">
    <property type="entry name" value="SH3-domain"/>
    <property type="match status" value="1"/>
</dbReference>
<feature type="compositionally biased region" description="Polar residues" evidence="12">
    <location>
        <begin position="658"/>
        <end position="667"/>
    </location>
</feature>
<comment type="similarity">
    <text evidence="3">Belongs to the STAM family.</text>
</comment>
<keyword evidence="9" id="KW-0967">Endosome</keyword>
<dbReference type="InterPro" id="IPR056685">
    <property type="entry name" value="DUF7783"/>
</dbReference>
<dbReference type="Pfam" id="PF00618">
    <property type="entry name" value="RasGEF_N"/>
    <property type="match status" value="1"/>
</dbReference>
<dbReference type="PANTHER" id="PTHR23113">
    <property type="entry name" value="GUANINE NUCLEOTIDE EXCHANGE FACTOR"/>
    <property type="match status" value="1"/>
</dbReference>
<dbReference type="InterPro" id="IPR001452">
    <property type="entry name" value="SH3_domain"/>
</dbReference>
<dbReference type="CDD" id="cd06224">
    <property type="entry name" value="REM"/>
    <property type="match status" value="1"/>
</dbReference>
<evidence type="ECO:0000256" key="4">
    <source>
        <dbReference type="ARBA" id="ARBA00011446"/>
    </source>
</evidence>
<evidence type="ECO:0000259" key="14">
    <source>
        <dbReference type="PROSITE" id="PS50009"/>
    </source>
</evidence>
<dbReference type="InterPro" id="IPR057827">
    <property type="entry name" value="WW_fungi"/>
</dbReference>
<dbReference type="InterPro" id="IPR000651">
    <property type="entry name" value="Ras-like_Gua-exchang_fac_N"/>
</dbReference>
<feature type="domain" description="Ras-GEF" evidence="14">
    <location>
        <begin position="873"/>
        <end position="1110"/>
    </location>
</feature>
<evidence type="ECO:0000256" key="1">
    <source>
        <dbReference type="ARBA" id="ARBA00002654"/>
    </source>
</evidence>
<keyword evidence="16" id="KW-0132">Cell division</keyword>
<dbReference type="STRING" id="1076935.U4L0X9"/>
<feature type="region of interest" description="Disordered" evidence="12">
    <location>
        <begin position="619"/>
        <end position="685"/>
    </location>
</feature>
<keyword evidence="17" id="KW-1185">Reference proteome</keyword>
<feature type="compositionally biased region" description="Low complexity" evidence="12">
    <location>
        <begin position="439"/>
        <end position="459"/>
    </location>
</feature>
<dbReference type="InterPro" id="IPR056686">
    <property type="entry name" value="DUF7784"/>
</dbReference>
<evidence type="ECO:0000256" key="9">
    <source>
        <dbReference type="ARBA" id="ARBA00022753"/>
    </source>
</evidence>
<feature type="compositionally biased region" description="Acidic residues" evidence="12">
    <location>
        <begin position="77"/>
        <end position="93"/>
    </location>
</feature>
<keyword evidence="16" id="KW-0131">Cell cycle</keyword>
<protein>
    <recommendedName>
        <fullName evidence="5">Class E vacuolar protein-sorting machinery protein HSE1</fullName>
    </recommendedName>
    <alternativeName>
        <fullName evidence="6">Class E vacuolar protein-sorting machinery protein hse1</fullName>
    </alternativeName>
</protein>
<dbReference type="SMART" id="SM00326">
    <property type="entry name" value="SH3"/>
    <property type="match status" value="1"/>
</dbReference>
<dbReference type="InterPro" id="IPR008937">
    <property type="entry name" value="Ras-like_GEF"/>
</dbReference>
<dbReference type="OMA" id="DWPGPDS"/>
<dbReference type="CDD" id="cd00155">
    <property type="entry name" value="RasGEF"/>
    <property type="match status" value="1"/>
</dbReference>
<feature type="region of interest" description="Disordered" evidence="12">
    <location>
        <begin position="72"/>
        <end position="115"/>
    </location>
</feature>
<evidence type="ECO:0000256" key="11">
    <source>
        <dbReference type="PROSITE-ProRule" id="PRU00192"/>
    </source>
</evidence>
<dbReference type="PROSITE" id="PS00720">
    <property type="entry name" value="RASGEF"/>
    <property type="match status" value="1"/>
</dbReference>
<dbReference type="GO" id="GO:0005085">
    <property type="term" value="F:guanyl-nucleotide exchange factor activity"/>
    <property type="evidence" value="ECO:0007669"/>
    <property type="project" value="UniProtKB-KW"/>
</dbReference>
<comment type="subcellular location">
    <subcellularLocation>
        <location evidence="2">Endosome membrane</location>
        <topology evidence="2">Peripheral membrane protein</topology>
        <orientation evidence="2">Cytoplasmic side</orientation>
    </subcellularLocation>
</comment>
<keyword evidence="7 11" id="KW-0728">SH3 domain</keyword>
<dbReference type="FunFam" id="2.30.30.40:FF:000072">
    <property type="entry name" value="Unconventional Myosin IB"/>
    <property type="match status" value="1"/>
</dbReference>
<evidence type="ECO:0000256" key="12">
    <source>
        <dbReference type="SAM" id="MobiDB-lite"/>
    </source>
</evidence>
<dbReference type="CDD" id="cd11883">
    <property type="entry name" value="SH3_Sdc25"/>
    <property type="match status" value="1"/>
</dbReference>
<feature type="domain" description="SH3" evidence="13">
    <location>
        <begin position="8"/>
        <end position="67"/>
    </location>
</feature>
<reference evidence="16 17" key="1">
    <citation type="journal article" date="2013" name="PLoS Genet.">
        <title>The genome and development-dependent transcriptomes of Pyronema confluens: a window into fungal evolution.</title>
        <authorList>
            <person name="Traeger S."/>
            <person name="Altegoer F."/>
            <person name="Freitag M."/>
            <person name="Gabaldon T."/>
            <person name="Kempken F."/>
            <person name="Kumar A."/>
            <person name="Marcet-Houben M."/>
            <person name="Poggeler S."/>
            <person name="Stajich J.E."/>
            <person name="Nowrousian M."/>
        </authorList>
    </citation>
    <scope>NUCLEOTIDE SEQUENCE [LARGE SCALE GENOMIC DNA]</scope>
    <source>
        <strain evidence="17">CBS 100304</strain>
        <tissue evidence="16">Vegetative mycelium</tissue>
    </source>
</reference>
<feature type="region of interest" description="Disordered" evidence="12">
    <location>
        <begin position="424"/>
        <end position="466"/>
    </location>
</feature>
<evidence type="ECO:0000256" key="5">
    <source>
        <dbReference type="ARBA" id="ARBA00017923"/>
    </source>
</evidence>
<gene>
    <name evidence="16" type="ORF">PCON_07497</name>
</gene>
<dbReference type="InterPro" id="IPR001895">
    <property type="entry name" value="RASGEF_cat_dom"/>
</dbReference>
<evidence type="ECO:0000256" key="7">
    <source>
        <dbReference type="ARBA" id="ARBA00022443"/>
    </source>
</evidence>
<dbReference type="PRINTS" id="PR00452">
    <property type="entry name" value="SH3DOMAIN"/>
</dbReference>
<dbReference type="eggNOG" id="KOG3417">
    <property type="taxonomic scope" value="Eukaryota"/>
</dbReference>
<dbReference type="Pfam" id="PF23518">
    <property type="entry name" value="WW_2"/>
    <property type="match status" value="1"/>
</dbReference>
<proteinExistence type="inferred from homology"/>
<dbReference type="GO" id="GO:0051301">
    <property type="term" value="P:cell division"/>
    <property type="evidence" value="ECO:0007669"/>
    <property type="project" value="UniProtKB-KW"/>
</dbReference>
<evidence type="ECO:0000259" key="13">
    <source>
        <dbReference type="PROSITE" id="PS50002"/>
    </source>
</evidence>
<comment type="subunit">
    <text evidence="4">Component of the ESCRT-0 complex composed of HSE1 and VPS27.</text>
</comment>
<sequence length="1127" mass="125401">MTRPERERSRMFVRALYEYSTDDPTSLSFRAGDVIQVLKQLDSGWWDGIVNGQRGWFPSNYCVLVPAGETNGGLMSDDSDDGDEDDSYDEYDDGSASSDSERGLASPGLPMEGTNIGKNDVAGLWVPQATPHGRLFYFNLETAETRQELPLEAPTSTNETGPRDRSKSIPDQTRPPPELLARGYERDEPPYRSKSDDDESASEKEADMLVLNGASSSLNDKRKSTGSVSDNATLIGSNMSTDAAQAGHLTSNSLSKRRDLSIGALKSSSTGYEFYRDDGQPMPETWDELIEKTGIAVERYRRAITTGQADKYSQRAEQIADWLCLVIASGSGSTDTHSIQPSVIARKKELMPHFRHFMAAFSKLILSSSVASTDSGPPDTETKCLTEADEVLVGLFGYADVAKGIAGERLPRIRPGFIKGSKLTEGWKPPAKAFSTPETPGSPKSPSQQQQTSPTEQSPIGNKPGYLDSALVEAMEKLDGVIRPAMARLENSLLFDEQLVTYKSQQVIGQGVLDATKGVFDAMRRYFALLNGVNMLPQAASSPTLVDFEIQKQKLRDSFGELATAAMNVTAPLADEWTKGRGETLEERLSAVRICIRDVDGCIRSLNFNTQLLVGELESQNPKADDRWGNPSDLSPGGRGHQRAGSRQLKPPRGSIVSVAQNTSQSKLARVLGEQPQTMASAREPPKEAMKYLQCDFDNEIVYGANDKVKGGTLVALVERLTRHDMLDSHFNTTFLLTYPSFTNSTEFFTQLAKRFTMQPPAGIQGEDYDYWVEKKQRLVRMRVLSILKVWLESNWMENNDTDAKQVLKSMHNFAKEVMLPVLPGTSQILLLIETRLRGQEPENKRLILTMASQPPPPILPRNMRRLKFLDIDQLEFARQLTIIEAKSYSKLRVVECLSKGWSKPPAPGAKDPAENIRAIIMQSNQLTNWVAEMILTQQEARKRVVVIKHFIGVAEKCRQLNNFSTLTAILAALQTASIHRLRRTWEHVPAKSQVTLEQLNKLMGATMNFAEYREMLHIVNPPCVPFLGVYLKDLTFVADGNDDFIRGTELINFGKRVKAANIISEIQQYQAVPYPLTPVPELQDYIIQAMQSARDVNEMYGVSLSLEPREREDEKIARLLTESGFL</sequence>
<dbReference type="PANTHER" id="PTHR23113:SF368">
    <property type="entry name" value="CELL DIVISION CONTROL PROTEIN 25"/>
    <property type="match status" value="1"/>
</dbReference>
<dbReference type="Gene3D" id="1.20.870.10">
    <property type="entry name" value="Son of sevenless (SoS) protein Chain: S domain 1"/>
    <property type="match status" value="1"/>
</dbReference>
<evidence type="ECO:0000256" key="3">
    <source>
        <dbReference type="ARBA" id="ARBA00009666"/>
    </source>
</evidence>
<dbReference type="SUPFAM" id="SSF48366">
    <property type="entry name" value="Ras GEF"/>
    <property type="match status" value="1"/>
</dbReference>
<name>U4L0X9_PYROM</name>
<dbReference type="PROSITE" id="PS50009">
    <property type="entry name" value="RASGEF_CAT"/>
    <property type="match status" value="1"/>
</dbReference>
<dbReference type="Pfam" id="PF25006">
    <property type="entry name" value="DUF7783"/>
    <property type="match status" value="1"/>
</dbReference>
<dbReference type="Gene3D" id="2.30.30.40">
    <property type="entry name" value="SH3 Domains"/>
    <property type="match status" value="1"/>
</dbReference>
<keyword evidence="8 10" id="KW-0344">Guanine-nucleotide releasing factor</keyword>
<evidence type="ECO:0000256" key="10">
    <source>
        <dbReference type="PROSITE-ProRule" id="PRU00168"/>
    </source>
</evidence>
<dbReference type="OrthoDB" id="546434at2759"/>
<dbReference type="Pfam" id="PF25008">
    <property type="entry name" value="DUF7784"/>
    <property type="match status" value="1"/>
</dbReference>
<dbReference type="eggNOG" id="KOG2070">
    <property type="taxonomic scope" value="Eukaryota"/>
</dbReference>
<feature type="region of interest" description="Disordered" evidence="12">
    <location>
        <begin position="146"/>
        <end position="232"/>
    </location>
</feature>
<dbReference type="PROSITE" id="PS50212">
    <property type="entry name" value="RASGEF_NTER"/>
    <property type="match status" value="1"/>
</dbReference>
<organism evidence="16 17">
    <name type="scientific">Pyronema omphalodes (strain CBS 100304)</name>
    <name type="common">Pyronema confluens</name>
    <dbReference type="NCBI Taxonomy" id="1076935"/>
    <lineage>
        <taxon>Eukaryota</taxon>
        <taxon>Fungi</taxon>
        <taxon>Dikarya</taxon>
        <taxon>Ascomycota</taxon>
        <taxon>Pezizomycotina</taxon>
        <taxon>Pezizomycetes</taxon>
        <taxon>Pezizales</taxon>
        <taxon>Pyronemataceae</taxon>
        <taxon>Pyronema</taxon>
    </lineage>
</organism>
<dbReference type="InterPro" id="IPR036964">
    <property type="entry name" value="RASGEF_cat_dom_sf"/>
</dbReference>
<dbReference type="InterPro" id="IPR036028">
    <property type="entry name" value="SH3-like_dom_sf"/>
</dbReference>
<evidence type="ECO:0000256" key="8">
    <source>
        <dbReference type="ARBA" id="ARBA00022658"/>
    </source>
</evidence>
<dbReference type="Pfam" id="PF00617">
    <property type="entry name" value="RasGEF"/>
    <property type="match status" value="1"/>
</dbReference>
<evidence type="ECO:0000259" key="15">
    <source>
        <dbReference type="PROSITE" id="PS50212"/>
    </source>
</evidence>
<dbReference type="GO" id="GO:0005886">
    <property type="term" value="C:plasma membrane"/>
    <property type="evidence" value="ECO:0007669"/>
    <property type="project" value="TreeGrafter"/>
</dbReference>
<evidence type="ECO:0000256" key="6">
    <source>
        <dbReference type="ARBA" id="ARBA00018978"/>
    </source>
</evidence>
<dbReference type="EMBL" id="HF935381">
    <property type="protein sequence ID" value="CCX07908.1"/>
    <property type="molecule type" value="Genomic_DNA"/>
</dbReference>
<evidence type="ECO:0000313" key="17">
    <source>
        <dbReference type="Proteomes" id="UP000018144"/>
    </source>
</evidence>
<dbReference type="SMART" id="SM00147">
    <property type="entry name" value="RasGEF"/>
    <property type="match status" value="1"/>
</dbReference>
<dbReference type="Pfam" id="PF00018">
    <property type="entry name" value="SH3_1"/>
    <property type="match status" value="1"/>
</dbReference>
<evidence type="ECO:0000313" key="16">
    <source>
        <dbReference type="EMBL" id="CCX07908.1"/>
    </source>
</evidence>
<dbReference type="InterPro" id="IPR023578">
    <property type="entry name" value="Ras_GEF_dom_sf"/>
</dbReference>
<dbReference type="PROSITE" id="PS50002">
    <property type="entry name" value="SH3"/>
    <property type="match status" value="1"/>
</dbReference>
<accession>U4L0X9</accession>